<feature type="transmembrane region" description="Helical" evidence="6">
    <location>
        <begin position="220"/>
        <end position="243"/>
    </location>
</feature>
<sequence>MKAKQPADPFFIRRFPLLLWRTVKVFFSDNVSRLGAALAFYTTVAIAPMLVLAIALAGFFFDSKDAARERVLMEIENLAGEQASTAIEAVQSPANNSAGRIATIISAGTLLFGAFGVFYHLQDALNTIWHVPPPKETSMWRTLRKRLFSIAMVLVTGFLLLVSLIASAFLSWLSANTVARLSLPPLALQLVNIVLSLGMVTILFAVIFRLLPDTRVRWRHVWLGSVFTAVLFTAGKTGLGFYLANASVASAYGAAGSLIVLLLWCYYAAQIIFFGAEFTRVTDLSDGGRDFSDLDRPVRRNLSL</sequence>
<name>A0A556QLC2_9BACT</name>
<keyword evidence="4 6" id="KW-1133">Transmembrane helix</keyword>
<proteinExistence type="predicted"/>
<accession>A0A556QLC2</accession>
<evidence type="ECO:0000256" key="3">
    <source>
        <dbReference type="ARBA" id="ARBA00022692"/>
    </source>
</evidence>
<evidence type="ECO:0000256" key="2">
    <source>
        <dbReference type="ARBA" id="ARBA00022475"/>
    </source>
</evidence>
<protein>
    <submittedName>
        <fullName evidence="7">YihY/virulence factor BrkB family protein</fullName>
    </submittedName>
</protein>
<dbReference type="RefSeq" id="WP_144353833.1">
    <property type="nucleotide sequence ID" value="NZ_CBCRVV010000008.1"/>
</dbReference>
<comment type="caution">
    <text evidence="7">The sequence shown here is derived from an EMBL/GenBank/DDBJ whole genome shotgun (WGS) entry which is preliminary data.</text>
</comment>
<dbReference type="PANTHER" id="PTHR30213">
    <property type="entry name" value="INNER MEMBRANE PROTEIN YHJD"/>
    <property type="match status" value="1"/>
</dbReference>
<evidence type="ECO:0000313" key="7">
    <source>
        <dbReference type="EMBL" id="TSJ77431.1"/>
    </source>
</evidence>
<dbReference type="Proteomes" id="UP000315648">
    <property type="component" value="Unassembled WGS sequence"/>
</dbReference>
<dbReference type="EMBL" id="VMBG01000002">
    <property type="protein sequence ID" value="TSJ77431.1"/>
    <property type="molecule type" value="Genomic_DNA"/>
</dbReference>
<dbReference type="Pfam" id="PF03631">
    <property type="entry name" value="Virul_fac_BrkB"/>
    <property type="match status" value="1"/>
</dbReference>
<dbReference type="InterPro" id="IPR017039">
    <property type="entry name" value="Virul_fac_BrkB"/>
</dbReference>
<evidence type="ECO:0000256" key="1">
    <source>
        <dbReference type="ARBA" id="ARBA00004651"/>
    </source>
</evidence>
<keyword evidence="3 6" id="KW-0812">Transmembrane</keyword>
<feature type="transmembrane region" description="Helical" evidence="6">
    <location>
        <begin position="147"/>
        <end position="174"/>
    </location>
</feature>
<feature type="transmembrane region" description="Helical" evidence="6">
    <location>
        <begin position="249"/>
        <end position="269"/>
    </location>
</feature>
<dbReference type="NCBIfam" id="TIGR00765">
    <property type="entry name" value="yihY_not_rbn"/>
    <property type="match status" value="1"/>
</dbReference>
<evidence type="ECO:0000256" key="4">
    <source>
        <dbReference type="ARBA" id="ARBA00022989"/>
    </source>
</evidence>
<evidence type="ECO:0000256" key="6">
    <source>
        <dbReference type="SAM" id="Phobius"/>
    </source>
</evidence>
<dbReference type="PIRSF" id="PIRSF035875">
    <property type="entry name" value="RNase_BN"/>
    <property type="match status" value="1"/>
</dbReference>
<keyword evidence="2" id="KW-1003">Cell membrane</keyword>
<comment type="subcellular location">
    <subcellularLocation>
        <location evidence="1">Cell membrane</location>
        <topology evidence="1">Multi-pass membrane protein</topology>
    </subcellularLocation>
</comment>
<gene>
    <name evidence="7" type="ORF">FPL22_15185</name>
</gene>
<dbReference type="GO" id="GO:0005886">
    <property type="term" value="C:plasma membrane"/>
    <property type="evidence" value="ECO:0007669"/>
    <property type="project" value="UniProtKB-SubCell"/>
</dbReference>
<keyword evidence="5 6" id="KW-0472">Membrane</keyword>
<reference evidence="7 8" key="1">
    <citation type="submission" date="2019-07" db="EMBL/GenBank/DDBJ databases">
        <title>Description of 53C-WASEF.</title>
        <authorList>
            <person name="Pitt A."/>
            <person name="Hahn M.W."/>
        </authorList>
    </citation>
    <scope>NUCLEOTIDE SEQUENCE [LARGE SCALE GENOMIC DNA]</scope>
    <source>
        <strain evidence="7 8">53C-WASEF</strain>
    </source>
</reference>
<dbReference type="PANTHER" id="PTHR30213:SF1">
    <property type="entry name" value="INNER MEMBRANE PROTEIN YHJD"/>
    <property type="match status" value="1"/>
</dbReference>
<keyword evidence="8" id="KW-1185">Reference proteome</keyword>
<feature type="transmembrane region" description="Helical" evidence="6">
    <location>
        <begin position="38"/>
        <end position="61"/>
    </location>
</feature>
<evidence type="ECO:0000256" key="5">
    <source>
        <dbReference type="ARBA" id="ARBA00023136"/>
    </source>
</evidence>
<organism evidence="7 8">
    <name type="scientific">Rariglobus hedericola</name>
    <dbReference type="NCBI Taxonomy" id="2597822"/>
    <lineage>
        <taxon>Bacteria</taxon>
        <taxon>Pseudomonadati</taxon>
        <taxon>Verrucomicrobiota</taxon>
        <taxon>Opitutia</taxon>
        <taxon>Opitutales</taxon>
        <taxon>Opitutaceae</taxon>
        <taxon>Rariglobus</taxon>
    </lineage>
</organism>
<dbReference type="AlphaFoldDB" id="A0A556QLC2"/>
<feature type="transmembrane region" description="Helical" evidence="6">
    <location>
        <begin position="186"/>
        <end position="208"/>
    </location>
</feature>
<dbReference type="OrthoDB" id="9797028at2"/>
<evidence type="ECO:0000313" key="8">
    <source>
        <dbReference type="Proteomes" id="UP000315648"/>
    </source>
</evidence>